<evidence type="ECO:0000313" key="2">
    <source>
        <dbReference type="Proteomes" id="UP001341281"/>
    </source>
</evidence>
<feature type="non-terminal residue" evidence="1">
    <location>
        <position position="171"/>
    </location>
</feature>
<name>A0AAQ3U510_PASNO</name>
<dbReference type="Proteomes" id="UP001341281">
    <property type="component" value="Chromosome 07"/>
</dbReference>
<accession>A0AAQ3U510</accession>
<reference evidence="1 2" key="1">
    <citation type="submission" date="2024-02" db="EMBL/GenBank/DDBJ databases">
        <title>High-quality chromosome-scale genome assembly of Pensacola bahiagrass (Paspalum notatum Flugge var. saurae).</title>
        <authorList>
            <person name="Vega J.M."/>
            <person name="Podio M."/>
            <person name="Orjuela J."/>
            <person name="Siena L.A."/>
            <person name="Pessino S.C."/>
            <person name="Combes M.C."/>
            <person name="Mariac C."/>
            <person name="Albertini E."/>
            <person name="Pupilli F."/>
            <person name="Ortiz J.P.A."/>
            <person name="Leblanc O."/>
        </authorList>
    </citation>
    <scope>NUCLEOTIDE SEQUENCE [LARGE SCALE GENOMIC DNA]</scope>
    <source>
        <strain evidence="1">R1</strain>
        <tissue evidence="1">Leaf</tissue>
    </source>
</reference>
<sequence length="171" mass="18350">MEGLWTATERYRQDVNTIGNGRFHSSKYPCSSHTLYMDRCARGAMPDAVPLPLPSTLAPCTNLPAAVLAVCVPWPTSSSGASSGSWPRIKDLPPISFLLQRTPSNLQEPRHLVGGAAIPSSSKEVCAKSIPVSSIPTTIPSPMPTLFQAPPFGLRLRKSGVWVVKSGRKLS</sequence>
<evidence type="ECO:0000313" key="1">
    <source>
        <dbReference type="EMBL" id="WVZ85488.1"/>
    </source>
</evidence>
<organism evidence="1 2">
    <name type="scientific">Paspalum notatum var. saurae</name>
    <dbReference type="NCBI Taxonomy" id="547442"/>
    <lineage>
        <taxon>Eukaryota</taxon>
        <taxon>Viridiplantae</taxon>
        <taxon>Streptophyta</taxon>
        <taxon>Embryophyta</taxon>
        <taxon>Tracheophyta</taxon>
        <taxon>Spermatophyta</taxon>
        <taxon>Magnoliopsida</taxon>
        <taxon>Liliopsida</taxon>
        <taxon>Poales</taxon>
        <taxon>Poaceae</taxon>
        <taxon>PACMAD clade</taxon>
        <taxon>Panicoideae</taxon>
        <taxon>Andropogonodae</taxon>
        <taxon>Paspaleae</taxon>
        <taxon>Paspalinae</taxon>
        <taxon>Paspalum</taxon>
    </lineage>
</organism>
<gene>
    <name evidence="1" type="ORF">U9M48_032410</name>
</gene>
<proteinExistence type="predicted"/>
<dbReference type="EMBL" id="CP144751">
    <property type="protein sequence ID" value="WVZ85488.1"/>
    <property type="molecule type" value="Genomic_DNA"/>
</dbReference>
<protein>
    <submittedName>
        <fullName evidence="1">Uncharacterized protein</fullName>
    </submittedName>
</protein>
<dbReference type="AlphaFoldDB" id="A0AAQ3U510"/>
<keyword evidence="2" id="KW-1185">Reference proteome</keyword>